<comment type="similarity">
    <text evidence="1">Belongs to the ATP-dependent AMP-binding enzyme family.</text>
</comment>
<evidence type="ECO:0000259" key="3">
    <source>
        <dbReference type="Pfam" id="PF13193"/>
    </source>
</evidence>
<dbReference type="Gene3D" id="3.30.300.30">
    <property type="match status" value="1"/>
</dbReference>
<dbReference type="CDD" id="cd05941">
    <property type="entry name" value="MCS"/>
    <property type="match status" value="1"/>
</dbReference>
<sequence length="521" mass="56969">MPSSLLEAFLDHARRTPERPLLTFEGEAYTYGALAGRVADFARGLRQLGLQRGERVALFLENSASFAIAYLGVQQAGGVVVLVNTAYRQVELAHILSDSEVRACVTGASGAAELAPLREQLPSLQWLITVEPPTAALPASLTVVPFQDLLARGAADSSPLELPRPEELAVLGYTSGTTGRSKGAMLLHRNLLANVRAVTEAWRWTEADRLLLALPLFHTHGLMVGLHGTLYTGASVDLRRKFVAQEALEALRDDASLTMFFGVPTMYGRLLEETRRTGVKPRRLRLWVSGSAPLSPQLLGDIEAEFGARILERYGMTETIMNTTNPYDGERRPGTVGFPYPGQEARVVDVRTRKPLDRGETGEIEVRGPHVFAGYWRRPDATAESFDPEGWFRTGDLGEYDADGYLRITGRARELIISGGFNVYPREVEEVLATHPGVAEVAVLGLPDADFGEQVVAVVVPPAGAPAPDAQVLVDWCKDRLASFKKPRRVVFVDALPRNALGKVQKHLLRDRLVGPGDKAR</sequence>
<dbReference type="InterPro" id="IPR025110">
    <property type="entry name" value="AMP-bd_C"/>
</dbReference>
<reference evidence="4 5" key="1">
    <citation type="submission" date="2020-04" db="EMBL/GenBank/DDBJ databases">
        <title>Draft genome of Pyxidicoccus fallax type strain.</title>
        <authorList>
            <person name="Whitworth D.E."/>
        </authorList>
    </citation>
    <scope>NUCLEOTIDE SEQUENCE [LARGE SCALE GENOMIC DNA]</scope>
    <source>
        <strain evidence="4 5">DSM 14698</strain>
    </source>
</reference>
<evidence type="ECO:0000313" key="4">
    <source>
        <dbReference type="EMBL" id="NMO21501.1"/>
    </source>
</evidence>
<dbReference type="AlphaFoldDB" id="A0A848LV42"/>
<evidence type="ECO:0000256" key="1">
    <source>
        <dbReference type="ARBA" id="ARBA00006432"/>
    </source>
</evidence>
<dbReference type="InterPro" id="IPR000873">
    <property type="entry name" value="AMP-dep_synth/lig_dom"/>
</dbReference>
<dbReference type="InterPro" id="IPR042099">
    <property type="entry name" value="ANL_N_sf"/>
</dbReference>
<dbReference type="Gene3D" id="3.40.50.12780">
    <property type="entry name" value="N-terminal domain of ligase-like"/>
    <property type="match status" value="1"/>
</dbReference>
<proteinExistence type="inferred from homology"/>
<gene>
    <name evidence="4" type="ORF">HG543_42625</name>
</gene>
<organism evidence="4 5">
    <name type="scientific">Pyxidicoccus fallax</name>
    <dbReference type="NCBI Taxonomy" id="394095"/>
    <lineage>
        <taxon>Bacteria</taxon>
        <taxon>Pseudomonadati</taxon>
        <taxon>Myxococcota</taxon>
        <taxon>Myxococcia</taxon>
        <taxon>Myxococcales</taxon>
        <taxon>Cystobacterineae</taxon>
        <taxon>Myxococcaceae</taxon>
        <taxon>Pyxidicoccus</taxon>
    </lineage>
</organism>
<dbReference type="RefSeq" id="WP_169350686.1">
    <property type="nucleotide sequence ID" value="NZ_JABBJJ010000328.1"/>
</dbReference>
<dbReference type="InterPro" id="IPR020845">
    <property type="entry name" value="AMP-binding_CS"/>
</dbReference>
<protein>
    <submittedName>
        <fullName evidence="4">AMP-binding protein</fullName>
    </submittedName>
</protein>
<dbReference type="InterPro" id="IPR045851">
    <property type="entry name" value="AMP-bd_C_sf"/>
</dbReference>
<dbReference type="PANTHER" id="PTHR43201:SF8">
    <property type="entry name" value="ACYL-COA SYNTHETASE FAMILY MEMBER 3"/>
    <property type="match status" value="1"/>
</dbReference>
<feature type="domain" description="AMP-binding enzyme C-terminal" evidence="3">
    <location>
        <begin position="427"/>
        <end position="503"/>
    </location>
</feature>
<comment type="caution">
    <text evidence="4">The sequence shown here is derived from an EMBL/GenBank/DDBJ whole genome shotgun (WGS) entry which is preliminary data.</text>
</comment>
<accession>A0A848LV42</accession>
<feature type="domain" description="AMP-dependent synthetase/ligase" evidence="2">
    <location>
        <begin position="11"/>
        <end position="376"/>
    </location>
</feature>
<keyword evidence="5" id="KW-1185">Reference proteome</keyword>
<dbReference type="GO" id="GO:0006631">
    <property type="term" value="P:fatty acid metabolic process"/>
    <property type="evidence" value="ECO:0007669"/>
    <property type="project" value="TreeGrafter"/>
</dbReference>
<dbReference type="PROSITE" id="PS00455">
    <property type="entry name" value="AMP_BINDING"/>
    <property type="match status" value="1"/>
</dbReference>
<dbReference type="Proteomes" id="UP000518300">
    <property type="component" value="Unassembled WGS sequence"/>
</dbReference>
<dbReference type="SUPFAM" id="SSF56801">
    <property type="entry name" value="Acetyl-CoA synthetase-like"/>
    <property type="match status" value="1"/>
</dbReference>
<evidence type="ECO:0000313" key="5">
    <source>
        <dbReference type="Proteomes" id="UP000518300"/>
    </source>
</evidence>
<dbReference type="EMBL" id="JABBJJ010000328">
    <property type="protein sequence ID" value="NMO21501.1"/>
    <property type="molecule type" value="Genomic_DNA"/>
</dbReference>
<dbReference type="Pfam" id="PF00501">
    <property type="entry name" value="AMP-binding"/>
    <property type="match status" value="1"/>
</dbReference>
<dbReference type="GO" id="GO:0031956">
    <property type="term" value="F:medium-chain fatty acid-CoA ligase activity"/>
    <property type="evidence" value="ECO:0007669"/>
    <property type="project" value="TreeGrafter"/>
</dbReference>
<evidence type="ECO:0000259" key="2">
    <source>
        <dbReference type="Pfam" id="PF00501"/>
    </source>
</evidence>
<dbReference type="PANTHER" id="PTHR43201">
    <property type="entry name" value="ACYL-COA SYNTHETASE"/>
    <property type="match status" value="1"/>
</dbReference>
<name>A0A848LV42_9BACT</name>
<dbReference type="Pfam" id="PF13193">
    <property type="entry name" value="AMP-binding_C"/>
    <property type="match status" value="1"/>
</dbReference>